<dbReference type="RefSeq" id="WP_310339331.1">
    <property type="nucleotide sequence ID" value="NZ_JAVDXO010000001.1"/>
</dbReference>
<protein>
    <submittedName>
        <fullName evidence="1">ABC-type amino acid transport substrate-binding protein</fullName>
    </submittedName>
</protein>
<evidence type="ECO:0000313" key="2">
    <source>
        <dbReference type="Proteomes" id="UP001268089"/>
    </source>
</evidence>
<gene>
    <name evidence="1" type="ORF">J2X15_000569</name>
</gene>
<accession>A0ABU1ZIJ0</accession>
<sequence length="84" mass="9492">MRTFTLATLVFWGSLAFGDRIPPFCFPETNSGMEVDVMREALAYRPVFRDAKIRDDFNAGLAALKKSGHFKAIYQKYLGDNAPK</sequence>
<name>A0ABU1ZIJ0_9BURK</name>
<proteinExistence type="predicted"/>
<evidence type="ECO:0000313" key="1">
    <source>
        <dbReference type="EMBL" id="MDR7305303.1"/>
    </source>
</evidence>
<dbReference type="EMBL" id="JAVDXO010000001">
    <property type="protein sequence ID" value="MDR7305303.1"/>
    <property type="molecule type" value="Genomic_DNA"/>
</dbReference>
<keyword evidence="2" id="KW-1185">Reference proteome</keyword>
<dbReference type="Proteomes" id="UP001268089">
    <property type="component" value="Unassembled WGS sequence"/>
</dbReference>
<dbReference type="Gene3D" id="3.40.190.10">
    <property type="entry name" value="Periplasmic binding protein-like II"/>
    <property type="match status" value="1"/>
</dbReference>
<reference evidence="1 2" key="1">
    <citation type="submission" date="2023-07" db="EMBL/GenBank/DDBJ databases">
        <title>Sorghum-associated microbial communities from plants grown in Nebraska, USA.</title>
        <authorList>
            <person name="Schachtman D."/>
        </authorList>
    </citation>
    <scope>NUCLEOTIDE SEQUENCE [LARGE SCALE GENOMIC DNA]</scope>
    <source>
        <strain evidence="1 2">BE308</strain>
    </source>
</reference>
<comment type="caution">
    <text evidence="1">The sequence shown here is derived from an EMBL/GenBank/DDBJ whole genome shotgun (WGS) entry which is preliminary data.</text>
</comment>
<organism evidence="1 2">
    <name type="scientific">Rhodoferax saidenbachensis</name>
    <dbReference type="NCBI Taxonomy" id="1484693"/>
    <lineage>
        <taxon>Bacteria</taxon>
        <taxon>Pseudomonadati</taxon>
        <taxon>Pseudomonadota</taxon>
        <taxon>Betaproteobacteria</taxon>
        <taxon>Burkholderiales</taxon>
        <taxon>Comamonadaceae</taxon>
        <taxon>Rhodoferax</taxon>
    </lineage>
</organism>